<evidence type="ECO:0000313" key="4">
    <source>
        <dbReference type="Proteomes" id="UP001418222"/>
    </source>
</evidence>
<evidence type="ECO:0000256" key="2">
    <source>
        <dbReference type="SAM" id="MobiDB-lite"/>
    </source>
</evidence>
<evidence type="ECO:0000313" key="3">
    <source>
        <dbReference type="EMBL" id="KAK8958054.1"/>
    </source>
</evidence>
<sequence>MDGREAQMRPPRQLGSKSIIEVADDCPGEFEEGSTPTAPEAEETPELPANELTPRDAAALSLVAAKGKKREFSSFLAAAMPKLDELCDVLLTWDNNYVTLKDELLSLRTKLASSEEFLTSARKRRERALSHLDRSESDLAAYRAENVVLRGKLAVAEVRLSEALRSVEAAETKMSKMEVDMAQLKEERAQMDIEAARASAIAEYKESNDFRVERDRIAEEARSEMMATKVDPLLEDECDVAFRRGFGKGFRLARRMPERSDLGVNDASDDDPDVGIDG</sequence>
<organism evidence="3 4">
    <name type="scientific">Platanthera zijinensis</name>
    <dbReference type="NCBI Taxonomy" id="2320716"/>
    <lineage>
        <taxon>Eukaryota</taxon>
        <taxon>Viridiplantae</taxon>
        <taxon>Streptophyta</taxon>
        <taxon>Embryophyta</taxon>
        <taxon>Tracheophyta</taxon>
        <taxon>Spermatophyta</taxon>
        <taxon>Magnoliopsida</taxon>
        <taxon>Liliopsida</taxon>
        <taxon>Asparagales</taxon>
        <taxon>Orchidaceae</taxon>
        <taxon>Orchidoideae</taxon>
        <taxon>Orchideae</taxon>
        <taxon>Orchidinae</taxon>
        <taxon>Platanthera</taxon>
    </lineage>
</organism>
<accession>A0AAP0C5M4</accession>
<dbReference type="EMBL" id="JBBWWQ010000001">
    <property type="protein sequence ID" value="KAK8958054.1"/>
    <property type="molecule type" value="Genomic_DNA"/>
</dbReference>
<evidence type="ECO:0000256" key="1">
    <source>
        <dbReference type="SAM" id="Coils"/>
    </source>
</evidence>
<comment type="caution">
    <text evidence="3">The sequence shown here is derived from an EMBL/GenBank/DDBJ whole genome shotgun (WGS) entry which is preliminary data.</text>
</comment>
<name>A0AAP0C5M4_9ASPA</name>
<keyword evidence="1" id="KW-0175">Coiled coil</keyword>
<reference evidence="3 4" key="1">
    <citation type="journal article" date="2022" name="Nat. Plants">
        <title>Genomes of leafy and leafless Platanthera orchids illuminate the evolution of mycoheterotrophy.</title>
        <authorList>
            <person name="Li M.H."/>
            <person name="Liu K.W."/>
            <person name="Li Z."/>
            <person name="Lu H.C."/>
            <person name="Ye Q.L."/>
            <person name="Zhang D."/>
            <person name="Wang J.Y."/>
            <person name="Li Y.F."/>
            <person name="Zhong Z.M."/>
            <person name="Liu X."/>
            <person name="Yu X."/>
            <person name="Liu D.K."/>
            <person name="Tu X.D."/>
            <person name="Liu B."/>
            <person name="Hao Y."/>
            <person name="Liao X.Y."/>
            <person name="Jiang Y.T."/>
            <person name="Sun W.H."/>
            <person name="Chen J."/>
            <person name="Chen Y.Q."/>
            <person name="Ai Y."/>
            <person name="Zhai J.W."/>
            <person name="Wu S.S."/>
            <person name="Zhou Z."/>
            <person name="Hsiao Y.Y."/>
            <person name="Wu W.L."/>
            <person name="Chen Y.Y."/>
            <person name="Lin Y.F."/>
            <person name="Hsu J.L."/>
            <person name="Li C.Y."/>
            <person name="Wang Z.W."/>
            <person name="Zhao X."/>
            <person name="Zhong W.Y."/>
            <person name="Ma X.K."/>
            <person name="Ma L."/>
            <person name="Huang J."/>
            <person name="Chen G.Z."/>
            <person name="Huang M.Z."/>
            <person name="Huang L."/>
            <person name="Peng D.H."/>
            <person name="Luo Y.B."/>
            <person name="Zou S.Q."/>
            <person name="Chen S.P."/>
            <person name="Lan S."/>
            <person name="Tsai W.C."/>
            <person name="Van de Peer Y."/>
            <person name="Liu Z.J."/>
        </authorList>
    </citation>
    <scope>NUCLEOTIDE SEQUENCE [LARGE SCALE GENOMIC DNA]</scope>
    <source>
        <strain evidence="3">Lor287</strain>
    </source>
</reference>
<feature type="region of interest" description="Disordered" evidence="2">
    <location>
        <begin position="1"/>
        <end position="53"/>
    </location>
</feature>
<protein>
    <submittedName>
        <fullName evidence="3">Uncharacterized protein</fullName>
    </submittedName>
</protein>
<dbReference type="AlphaFoldDB" id="A0AAP0C5M4"/>
<keyword evidence="4" id="KW-1185">Reference proteome</keyword>
<feature type="compositionally biased region" description="Acidic residues" evidence="2">
    <location>
        <begin position="267"/>
        <end position="278"/>
    </location>
</feature>
<feature type="coiled-coil region" evidence="1">
    <location>
        <begin position="125"/>
        <end position="201"/>
    </location>
</feature>
<feature type="region of interest" description="Disordered" evidence="2">
    <location>
        <begin position="257"/>
        <end position="278"/>
    </location>
</feature>
<dbReference type="Proteomes" id="UP001418222">
    <property type="component" value="Unassembled WGS sequence"/>
</dbReference>
<feature type="compositionally biased region" description="Acidic residues" evidence="2">
    <location>
        <begin position="22"/>
        <end position="32"/>
    </location>
</feature>
<gene>
    <name evidence="3" type="ORF">KSP39_PZI000726</name>
</gene>
<proteinExistence type="predicted"/>